<evidence type="ECO:0000259" key="7">
    <source>
        <dbReference type="SMART" id="SM01340"/>
    </source>
</evidence>
<dbReference type="SUPFAM" id="SSF54211">
    <property type="entry name" value="Ribosomal protein S5 domain 2-like"/>
    <property type="match status" value="1"/>
</dbReference>
<name>A0A6J4R0U1_9ACTN</name>
<evidence type="ECO:0000313" key="8">
    <source>
        <dbReference type="EMBL" id="CAA9456653.1"/>
    </source>
</evidence>
<dbReference type="GO" id="GO:0016887">
    <property type="term" value="F:ATP hydrolysis activity"/>
    <property type="evidence" value="ECO:0007669"/>
    <property type="project" value="InterPro"/>
</dbReference>
<dbReference type="Gene3D" id="3.30.1370.100">
    <property type="entry name" value="MutL, C-terminal domain, regulatory subdomain"/>
    <property type="match status" value="1"/>
</dbReference>
<dbReference type="EMBL" id="CADCVE010000056">
    <property type="protein sequence ID" value="CAA9456653.1"/>
    <property type="molecule type" value="Genomic_DNA"/>
</dbReference>
<comment type="function">
    <text evidence="4">This protein is involved in the repair of mismatches in DNA. It is required for dam-dependent methyl-directed DNA mismatch repair. May act as a 'molecular matchmaker', a protein that promotes the formation of a stable complex between two or more DNA-binding proteins in an ATP-dependent manner without itself being part of a final effector complex.</text>
</comment>
<evidence type="ECO:0000256" key="5">
    <source>
        <dbReference type="SAM" id="MobiDB-lite"/>
    </source>
</evidence>
<dbReference type="FunFam" id="3.30.565.10:FF:000003">
    <property type="entry name" value="DNA mismatch repair endonuclease MutL"/>
    <property type="match status" value="1"/>
</dbReference>
<comment type="similarity">
    <text evidence="1 4">Belongs to the DNA mismatch repair MutL/HexB family.</text>
</comment>
<sequence>MSRVALLDPLVAQQVAAGEVVDRPASVVKELCENALDAGASRVEVEIADGGRERMLVKDDGSGMSEEDAKLSVLRHATSKIRTASDLESVMTLGFRGEALPSIASVSSFSLTTATGQGAGTSVTTDGGGNVAVSPASHPKGTTVLVDRLFYNVPARRAFLKSARAERAAVVEMMTNLAIAHPGVMFRLTEGGNDVLSLPAAKDLVERLAQLYGVGKARAMRRVEHEAGAFKVSGYAALPSITEAGRSRQTVSVNGRWVRAEALTKGIDDAYRATVAAGRYPPVALRVEVDPHQVDVNVHPTKQLVRFSDEKDVRQVIGEAVRKAIQGTEDRAPEQYGRGMQSDTSDPYPPPAGEGGNDAPLAARERHPTEGHPANGTHPSVSPGKKSTGTNKRGSVTSNSLFGTPKGSEFRPPNAPDLSEQRKRIQQASAPLSRVDPAAGVERGSLPHLRDLRVVGQIGAGYILVDEPMAAWIVDQHVAHERALLDRLTDPEAEQMPTVQSLLIPEVVELEPRDAAEAADSLEELSVYGFEVEPFGKASFRINGVISTLAQRDVAGAFRQAVSVMKGTASGMSREERILATIACHSAVKLGDRLSHPEMEALIKEWLSSRYPATCPHGRSICYRLDHKDIARKLDRH</sequence>
<dbReference type="Pfam" id="PF08676">
    <property type="entry name" value="MutL_C"/>
    <property type="match status" value="1"/>
</dbReference>
<proteinExistence type="inferred from homology"/>
<evidence type="ECO:0000259" key="6">
    <source>
        <dbReference type="SMART" id="SM00853"/>
    </source>
</evidence>
<dbReference type="SMART" id="SM00853">
    <property type="entry name" value="MutL_C"/>
    <property type="match status" value="1"/>
</dbReference>
<dbReference type="Gene3D" id="3.30.230.10">
    <property type="match status" value="1"/>
</dbReference>
<dbReference type="InterPro" id="IPR020667">
    <property type="entry name" value="DNA_mismatch_repair_MutL"/>
</dbReference>
<dbReference type="PANTHER" id="PTHR10073:SF12">
    <property type="entry name" value="DNA MISMATCH REPAIR PROTEIN MLH1"/>
    <property type="match status" value="1"/>
</dbReference>
<evidence type="ECO:0000256" key="1">
    <source>
        <dbReference type="ARBA" id="ARBA00006082"/>
    </source>
</evidence>
<dbReference type="InterPro" id="IPR002099">
    <property type="entry name" value="MutL/Mlh/PMS"/>
</dbReference>
<feature type="compositionally biased region" description="Polar residues" evidence="5">
    <location>
        <begin position="377"/>
        <end position="402"/>
    </location>
</feature>
<dbReference type="Gene3D" id="3.30.1540.20">
    <property type="entry name" value="MutL, C-terminal domain, dimerisation subdomain"/>
    <property type="match status" value="1"/>
</dbReference>
<evidence type="ECO:0000256" key="4">
    <source>
        <dbReference type="HAMAP-Rule" id="MF_00149"/>
    </source>
</evidence>
<gene>
    <name evidence="4" type="primary">mutL</name>
    <name evidence="8" type="ORF">AVDCRST_MAG28-2458</name>
</gene>
<dbReference type="CDD" id="cd16926">
    <property type="entry name" value="HATPase_MutL-MLH-PMS-like"/>
    <property type="match status" value="1"/>
</dbReference>
<dbReference type="PANTHER" id="PTHR10073">
    <property type="entry name" value="DNA MISMATCH REPAIR PROTEIN MLH, PMS, MUTL"/>
    <property type="match status" value="1"/>
</dbReference>
<dbReference type="SUPFAM" id="SSF118116">
    <property type="entry name" value="DNA mismatch repair protein MutL"/>
    <property type="match status" value="1"/>
</dbReference>
<dbReference type="InterPro" id="IPR014790">
    <property type="entry name" value="MutL_C"/>
</dbReference>
<feature type="region of interest" description="Disordered" evidence="5">
    <location>
        <begin position="324"/>
        <end position="439"/>
    </location>
</feature>
<dbReference type="Gene3D" id="3.30.565.10">
    <property type="entry name" value="Histidine kinase-like ATPase, C-terminal domain"/>
    <property type="match status" value="1"/>
</dbReference>
<dbReference type="NCBIfam" id="TIGR00585">
    <property type="entry name" value="mutl"/>
    <property type="match status" value="1"/>
</dbReference>
<dbReference type="SMART" id="SM01340">
    <property type="entry name" value="DNA_mis_repair"/>
    <property type="match status" value="1"/>
</dbReference>
<dbReference type="InterPro" id="IPR020568">
    <property type="entry name" value="Ribosomal_Su5_D2-typ_SF"/>
</dbReference>
<organism evidence="8">
    <name type="scientific">uncultured Rubrobacteraceae bacterium</name>
    <dbReference type="NCBI Taxonomy" id="349277"/>
    <lineage>
        <taxon>Bacteria</taxon>
        <taxon>Bacillati</taxon>
        <taxon>Actinomycetota</taxon>
        <taxon>Rubrobacteria</taxon>
        <taxon>Rubrobacterales</taxon>
        <taxon>Rubrobacteraceae</taxon>
        <taxon>environmental samples</taxon>
    </lineage>
</organism>
<dbReference type="InterPro" id="IPR042121">
    <property type="entry name" value="MutL_C_regsub"/>
</dbReference>
<evidence type="ECO:0000256" key="3">
    <source>
        <dbReference type="ARBA" id="ARBA00023204"/>
    </source>
</evidence>
<feature type="domain" description="MutL C-terminal dimerisation" evidence="6">
    <location>
        <begin position="454"/>
        <end position="594"/>
    </location>
</feature>
<dbReference type="InterPro" id="IPR036890">
    <property type="entry name" value="HATPase_C_sf"/>
</dbReference>
<dbReference type="InterPro" id="IPR014762">
    <property type="entry name" value="DNA_mismatch_repair_CS"/>
</dbReference>
<accession>A0A6J4R0U1</accession>
<dbReference type="HAMAP" id="MF_00149">
    <property type="entry name" value="DNA_mis_repair"/>
    <property type="match status" value="1"/>
</dbReference>
<dbReference type="Pfam" id="PF01119">
    <property type="entry name" value="DNA_mis_repair"/>
    <property type="match status" value="1"/>
</dbReference>
<keyword evidence="2 4" id="KW-0227">DNA damage</keyword>
<dbReference type="SUPFAM" id="SSF55874">
    <property type="entry name" value="ATPase domain of HSP90 chaperone/DNA topoisomerase II/histidine kinase"/>
    <property type="match status" value="1"/>
</dbReference>
<dbReference type="GO" id="GO:0030983">
    <property type="term" value="F:mismatched DNA binding"/>
    <property type="evidence" value="ECO:0007669"/>
    <property type="project" value="InterPro"/>
</dbReference>
<dbReference type="CDD" id="cd00782">
    <property type="entry name" value="MutL_Trans"/>
    <property type="match status" value="1"/>
</dbReference>
<dbReference type="InterPro" id="IPR014721">
    <property type="entry name" value="Ribsml_uS5_D2-typ_fold_subgr"/>
</dbReference>
<dbReference type="PROSITE" id="PS00058">
    <property type="entry name" value="DNA_MISMATCH_REPAIR_1"/>
    <property type="match status" value="1"/>
</dbReference>
<dbReference type="GO" id="GO:0032300">
    <property type="term" value="C:mismatch repair complex"/>
    <property type="evidence" value="ECO:0007669"/>
    <property type="project" value="InterPro"/>
</dbReference>
<dbReference type="GO" id="GO:0006298">
    <property type="term" value="P:mismatch repair"/>
    <property type="evidence" value="ECO:0007669"/>
    <property type="project" value="UniProtKB-UniRule"/>
</dbReference>
<feature type="domain" description="DNA mismatch repair protein S5" evidence="7">
    <location>
        <begin position="208"/>
        <end position="326"/>
    </location>
</feature>
<reference evidence="8" key="1">
    <citation type="submission" date="2020-02" db="EMBL/GenBank/DDBJ databases">
        <authorList>
            <person name="Meier V. D."/>
        </authorList>
    </citation>
    <scope>NUCLEOTIDE SEQUENCE</scope>
    <source>
        <strain evidence="8">AVDCRST_MAG28</strain>
    </source>
</reference>
<protein>
    <recommendedName>
        <fullName evidence="4">DNA mismatch repair protein MutL</fullName>
    </recommendedName>
</protein>
<dbReference type="InterPro" id="IPR037198">
    <property type="entry name" value="MutL_C_sf"/>
</dbReference>
<keyword evidence="3 4" id="KW-0234">DNA repair</keyword>
<dbReference type="InterPro" id="IPR013507">
    <property type="entry name" value="DNA_mismatch_S5_2-like"/>
</dbReference>
<dbReference type="GO" id="GO:0140664">
    <property type="term" value="F:ATP-dependent DNA damage sensor activity"/>
    <property type="evidence" value="ECO:0007669"/>
    <property type="project" value="InterPro"/>
</dbReference>
<dbReference type="InterPro" id="IPR038973">
    <property type="entry name" value="MutL/Mlh/Pms-like"/>
</dbReference>
<evidence type="ECO:0000256" key="2">
    <source>
        <dbReference type="ARBA" id="ARBA00022763"/>
    </source>
</evidence>
<dbReference type="AlphaFoldDB" id="A0A6J4R0U1"/>
<dbReference type="InterPro" id="IPR042120">
    <property type="entry name" value="MutL_C_dimsub"/>
</dbReference>
<dbReference type="Pfam" id="PF13589">
    <property type="entry name" value="HATPase_c_3"/>
    <property type="match status" value="1"/>
</dbReference>
<dbReference type="GO" id="GO:0005524">
    <property type="term" value="F:ATP binding"/>
    <property type="evidence" value="ECO:0007669"/>
    <property type="project" value="InterPro"/>
</dbReference>